<dbReference type="OrthoDB" id="3056478at2759"/>
<sequence>ASNLAVLGTTRENPDEPDLSIDPRFNLTGTQLSLITQKLAYMGICNHKSAKWRRGTSQMLDITRHAVRQNHGPMHDDKMIWKTVRNKDFNKPYCSFLWKALHKNHKIGAYWSYIPNYEHQSLCHKCGTMEELEHIILECDILGQKIVWNVTKNLWLKKVPRWPELKNIGDILGCGLAEFKDRHNKPIKGASRLYRILISESTLFIWKLRNERLFKHDSEETWPNQTEVHNRWLGIINARLMLD</sequence>
<reference evidence="2" key="2">
    <citation type="submission" date="2015-01" db="EMBL/GenBank/DDBJ databases">
        <title>Evolutionary Origins and Diversification of the Mycorrhizal Mutualists.</title>
        <authorList>
            <consortium name="DOE Joint Genome Institute"/>
            <consortium name="Mycorrhizal Genomics Consortium"/>
            <person name="Kohler A."/>
            <person name="Kuo A."/>
            <person name="Nagy L.G."/>
            <person name="Floudas D."/>
            <person name="Copeland A."/>
            <person name="Barry K.W."/>
            <person name="Cichocki N."/>
            <person name="Veneault-Fourrey C."/>
            <person name="LaButti K."/>
            <person name="Lindquist E.A."/>
            <person name="Lipzen A."/>
            <person name="Lundell T."/>
            <person name="Morin E."/>
            <person name="Murat C."/>
            <person name="Riley R."/>
            <person name="Ohm R."/>
            <person name="Sun H."/>
            <person name="Tunlid A."/>
            <person name="Henrissat B."/>
            <person name="Grigoriev I.V."/>
            <person name="Hibbett D.S."/>
            <person name="Martin F."/>
        </authorList>
    </citation>
    <scope>NUCLEOTIDE SEQUENCE [LARGE SCALE GENOMIC DNA]</scope>
    <source>
        <strain evidence="2">F 1598</strain>
    </source>
</reference>
<evidence type="ECO:0000313" key="2">
    <source>
        <dbReference type="Proteomes" id="UP000054166"/>
    </source>
</evidence>
<keyword evidence="2" id="KW-1185">Reference proteome</keyword>
<dbReference type="InParanoid" id="A0A0C3EYM6"/>
<proteinExistence type="predicted"/>
<accession>A0A0C3EYM6</accession>
<dbReference type="AlphaFoldDB" id="A0A0C3EYM6"/>
<dbReference type="Proteomes" id="UP000054166">
    <property type="component" value="Unassembled WGS sequence"/>
</dbReference>
<dbReference type="HOGENOM" id="CLU_044484_3_0_1"/>
<protein>
    <recommendedName>
        <fullName evidence="3">Reverse transcriptase zinc-binding domain-containing protein</fullName>
    </recommendedName>
</protein>
<evidence type="ECO:0008006" key="3">
    <source>
        <dbReference type="Google" id="ProtNLM"/>
    </source>
</evidence>
<reference evidence="1 2" key="1">
    <citation type="submission" date="2014-04" db="EMBL/GenBank/DDBJ databases">
        <authorList>
            <consortium name="DOE Joint Genome Institute"/>
            <person name="Kuo A."/>
            <person name="Tarkka M."/>
            <person name="Buscot F."/>
            <person name="Kohler A."/>
            <person name="Nagy L.G."/>
            <person name="Floudas D."/>
            <person name="Copeland A."/>
            <person name="Barry K.W."/>
            <person name="Cichocki N."/>
            <person name="Veneault-Fourrey C."/>
            <person name="LaButti K."/>
            <person name="Lindquist E.A."/>
            <person name="Lipzen A."/>
            <person name="Lundell T."/>
            <person name="Morin E."/>
            <person name="Murat C."/>
            <person name="Sun H."/>
            <person name="Tunlid A."/>
            <person name="Henrissat B."/>
            <person name="Grigoriev I.V."/>
            <person name="Hibbett D.S."/>
            <person name="Martin F."/>
            <person name="Nordberg H.P."/>
            <person name="Cantor M.N."/>
            <person name="Hua S.X."/>
        </authorList>
    </citation>
    <scope>NUCLEOTIDE SEQUENCE [LARGE SCALE GENOMIC DNA]</scope>
    <source>
        <strain evidence="1 2">F 1598</strain>
    </source>
</reference>
<feature type="non-terminal residue" evidence="1">
    <location>
        <position position="1"/>
    </location>
</feature>
<evidence type="ECO:0000313" key="1">
    <source>
        <dbReference type="EMBL" id="KIM77600.1"/>
    </source>
</evidence>
<name>A0A0C3EYM6_PILCF</name>
<organism evidence="1 2">
    <name type="scientific">Piloderma croceum (strain F 1598)</name>
    <dbReference type="NCBI Taxonomy" id="765440"/>
    <lineage>
        <taxon>Eukaryota</taxon>
        <taxon>Fungi</taxon>
        <taxon>Dikarya</taxon>
        <taxon>Basidiomycota</taxon>
        <taxon>Agaricomycotina</taxon>
        <taxon>Agaricomycetes</taxon>
        <taxon>Agaricomycetidae</taxon>
        <taxon>Atheliales</taxon>
        <taxon>Atheliaceae</taxon>
        <taxon>Piloderma</taxon>
    </lineage>
</organism>
<gene>
    <name evidence="1" type="ORF">PILCRDRAFT_76558</name>
</gene>
<dbReference type="EMBL" id="KN833023">
    <property type="protein sequence ID" value="KIM77600.1"/>
    <property type="molecule type" value="Genomic_DNA"/>
</dbReference>